<protein>
    <submittedName>
        <fullName evidence="1">Uncharacterized protein</fullName>
    </submittedName>
</protein>
<proteinExistence type="predicted"/>
<accession>A0AAN4ZBH0</accession>
<dbReference type="EMBL" id="BTRK01000002">
    <property type="protein sequence ID" value="GMR36569.1"/>
    <property type="molecule type" value="Genomic_DNA"/>
</dbReference>
<sequence length="134" mass="13398">SGAVEAEVFGVGLGIGSSILSIDSIVSGVSILSIRSIGTRGAGGTSQTRLAAAARSLLLGGGCVHGLVVSGYNEGGRDDGSGVSVSSLSLGDQLSSHSLDLLHTLVLIPETRSTVLAEVNLSLEGRLHVLHVVV</sequence>
<evidence type="ECO:0000313" key="1">
    <source>
        <dbReference type="EMBL" id="GMR36569.1"/>
    </source>
</evidence>
<gene>
    <name evidence="1" type="ORF">PMAYCL1PPCAC_06764</name>
</gene>
<feature type="non-terminal residue" evidence="1">
    <location>
        <position position="1"/>
    </location>
</feature>
<dbReference type="AlphaFoldDB" id="A0AAN4ZBH0"/>
<name>A0AAN4ZBH0_9BILA</name>
<evidence type="ECO:0000313" key="2">
    <source>
        <dbReference type="Proteomes" id="UP001328107"/>
    </source>
</evidence>
<reference evidence="2" key="1">
    <citation type="submission" date="2022-10" db="EMBL/GenBank/DDBJ databases">
        <title>Genome assembly of Pristionchus species.</title>
        <authorList>
            <person name="Yoshida K."/>
            <person name="Sommer R.J."/>
        </authorList>
    </citation>
    <scope>NUCLEOTIDE SEQUENCE [LARGE SCALE GENOMIC DNA]</scope>
    <source>
        <strain evidence="2">RS5460</strain>
    </source>
</reference>
<keyword evidence="2" id="KW-1185">Reference proteome</keyword>
<organism evidence="1 2">
    <name type="scientific">Pristionchus mayeri</name>
    <dbReference type="NCBI Taxonomy" id="1317129"/>
    <lineage>
        <taxon>Eukaryota</taxon>
        <taxon>Metazoa</taxon>
        <taxon>Ecdysozoa</taxon>
        <taxon>Nematoda</taxon>
        <taxon>Chromadorea</taxon>
        <taxon>Rhabditida</taxon>
        <taxon>Rhabditina</taxon>
        <taxon>Diplogasteromorpha</taxon>
        <taxon>Diplogasteroidea</taxon>
        <taxon>Neodiplogasteridae</taxon>
        <taxon>Pristionchus</taxon>
    </lineage>
</organism>
<dbReference type="Proteomes" id="UP001328107">
    <property type="component" value="Unassembled WGS sequence"/>
</dbReference>
<comment type="caution">
    <text evidence="1">The sequence shown here is derived from an EMBL/GenBank/DDBJ whole genome shotgun (WGS) entry which is preliminary data.</text>
</comment>
<feature type="non-terminal residue" evidence="1">
    <location>
        <position position="134"/>
    </location>
</feature>